<feature type="region of interest" description="Disordered" evidence="1">
    <location>
        <begin position="101"/>
        <end position="199"/>
    </location>
</feature>
<sequence>MTDNGPQSATTSDPSAQPLAQVAQNARNANGAEHAQDTQPDAPQAAPSAPSANEKTDPKLALDTAKSKRESSNAASPQTPTKVKRRKGFWSTFVAACVPCSSANGAHDTEPDRAGAKDKLRNASEASSLDPDLLKKKENHRRSTPHPLDASISTTLDAATTTNGNGVVDEKDRAADKLHDDESAQRVDGDEDDAMDEDSDIVVPPHHVQHHTLPESETGGVTAGAVQAPGQTGALISSRNGNSSPLGLPALPRHAGPSSSRLFPHSMPFDAFLPVSVPSPRYTEC</sequence>
<feature type="compositionally biased region" description="Polar residues" evidence="1">
    <location>
        <begin position="72"/>
        <end position="81"/>
    </location>
</feature>
<feature type="compositionally biased region" description="Low complexity" evidence="1">
    <location>
        <begin position="37"/>
        <end position="52"/>
    </location>
</feature>
<organism evidence="2 3">
    <name type="scientific">Exidia glandulosa HHB12029</name>
    <dbReference type="NCBI Taxonomy" id="1314781"/>
    <lineage>
        <taxon>Eukaryota</taxon>
        <taxon>Fungi</taxon>
        <taxon>Dikarya</taxon>
        <taxon>Basidiomycota</taxon>
        <taxon>Agaricomycotina</taxon>
        <taxon>Agaricomycetes</taxon>
        <taxon>Auriculariales</taxon>
        <taxon>Exidiaceae</taxon>
        <taxon>Exidia</taxon>
    </lineage>
</organism>
<dbReference type="EMBL" id="KV425985">
    <property type="protein sequence ID" value="KZV93694.1"/>
    <property type="molecule type" value="Genomic_DNA"/>
</dbReference>
<proteinExistence type="predicted"/>
<feature type="compositionally biased region" description="Acidic residues" evidence="1">
    <location>
        <begin position="189"/>
        <end position="199"/>
    </location>
</feature>
<feature type="compositionally biased region" description="Basic and acidic residues" evidence="1">
    <location>
        <begin position="107"/>
        <end position="122"/>
    </location>
</feature>
<dbReference type="AlphaFoldDB" id="A0A165IPJ7"/>
<accession>A0A165IPJ7</accession>
<evidence type="ECO:0000313" key="2">
    <source>
        <dbReference type="EMBL" id="KZV93694.1"/>
    </source>
</evidence>
<gene>
    <name evidence="2" type="ORF">EXIGLDRAFT_36826</name>
</gene>
<protein>
    <submittedName>
        <fullName evidence="2">Uncharacterized protein</fullName>
    </submittedName>
</protein>
<feature type="compositionally biased region" description="Basic and acidic residues" evidence="1">
    <location>
        <begin position="54"/>
        <end position="71"/>
    </location>
</feature>
<feature type="compositionally biased region" description="Polar residues" evidence="1">
    <location>
        <begin position="151"/>
        <end position="165"/>
    </location>
</feature>
<feature type="region of interest" description="Disordered" evidence="1">
    <location>
        <begin position="232"/>
        <end position="259"/>
    </location>
</feature>
<feature type="compositionally biased region" description="Basic and acidic residues" evidence="1">
    <location>
        <begin position="168"/>
        <end position="188"/>
    </location>
</feature>
<dbReference type="Proteomes" id="UP000077266">
    <property type="component" value="Unassembled WGS sequence"/>
</dbReference>
<evidence type="ECO:0000313" key="3">
    <source>
        <dbReference type="Proteomes" id="UP000077266"/>
    </source>
</evidence>
<feature type="region of interest" description="Disordered" evidence="1">
    <location>
        <begin position="1"/>
        <end position="86"/>
    </location>
</feature>
<feature type="compositionally biased region" description="Polar residues" evidence="1">
    <location>
        <begin position="1"/>
        <end position="15"/>
    </location>
</feature>
<keyword evidence="3" id="KW-1185">Reference proteome</keyword>
<feature type="compositionally biased region" description="Polar residues" evidence="1">
    <location>
        <begin position="234"/>
        <end position="245"/>
    </location>
</feature>
<evidence type="ECO:0000256" key="1">
    <source>
        <dbReference type="SAM" id="MobiDB-lite"/>
    </source>
</evidence>
<dbReference type="InParanoid" id="A0A165IPJ7"/>
<name>A0A165IPJ7_EXIGL</name>
<reference evidence="2 3" key="1">
    <citation type="journal article" date="2016" name="Mol. Biol. Evol.">
        <title>Comparative Genomics of Early-Diverging Mushroom-Forming Fungi Provides Insights into the Origins of Lignocellulose Decay Capabilities.</title>
        <authorList>
            <person name="Nagy L.G."/>
            <person name="Riley R."/>
            <person name="Tritt A."/>
            <person name="Adam C."/>
            <person name="Daum C."/>
            <person name="Floudas D."/>
            <person name="Sun H."/>
            <person name="Yadav J.S."/>
            <person name="Pangilinan J."/>
            <person name="Larsson K.H."/>
            <person name="Matsuura K."/>
            <person name="Barry K."/>
            <person name="Labutti K."/>
            <person name="Kuo R."/>
            <person name="Ohm R.A."/>
            <person name="Bhattacharya S.S."/>
            <person name="Shirouzu T."/>
            <person name="Yoshinaga Y."/>
            <person name="Martin F.M."/>
            <person name="Grigoriev I.V."/>
            <person name="Hibbett D.S."/>
        </authorList>
    </citation>
    <scope>NUCLEOTIDE SEQUENCE [LARGE SCALE GENOMIC DNA]</scope>
    <source>
        <strain evidence="2 3">HHB12029</strain>
    </source>
</reference>